<feature type="transmembrane region" description="Helical" evidence="1">
    <location>
        <begin position="211"/>
        <end position="232"/>
    </location>
</feature>
<dbReference type="Proteomes" id="UP000308652">
    <property type="component" value="Unassembled WGS sequence"/>
</dbReference>
<feature type="transmembrane region" description="Helical" evidence="1">
    <location>
        <begin position="148"/>
        <end position="169"/>
    </location>
</feature>
<gene>
    <name evidence="2" type="ORF">BDQ12DRAFT_681988</name>
</gene>
<sequence length="239" mass="27628">MQQVTKEEPWASPLASALLSMTELGRLVELSVKVGKSASHLKARKFQIQTLMTRPAREAENAARLLKRVLHGPVRLYLNFSYHHHTYRHLQLVTMNANSEKQICVALPTREGLKQSFFALYHYTIILHPYWTSAALLLWALFPKYPFTILYYILYAGPKAILHGITSCLRSLKQSWINWTRDDSLSPSQSYGSIEERERSNARRNRIRRNISPWVALRISCVIASTVIFFTVRINDSRN</sequence>
<accession>A0A5C3M2P9</accession>
<keyword evidence="3" id="KW-1185">Reference proteome</keyword>
<dbReference type="OrthoDB" id="440424at2759"/>
<feature type="transmembrane region" description="Helical" evidence="1">
    <location>
        <begin position="120"/>
        <end position="142"/>
    </location>
</feature>
<evidence type="ECO:0000313" key="2">
    <source>
        <dbReference type="EMBL" id="TFK39550.1"/>
    </source>
</evidence>
<reference evidence="2 3" key="1">
    <citation type="journal article" date="2019" name="Nat. Ecol. Evol.">
        <title>Megaphylogeny resolves global patterns of mushroom evolution.</title>
        <authorList>
            <person name="Varga T."/>
            <person name="Krizsan K."/>
            <person name="Foldi C."/>
            <person name="Dima B."/>
            <person name="Sanchez-Garcia M."/>
            <person name="Sanchez-Ramirez S."/>
            <person name="Szollosi G.J."/>
            <person name="Szarkandi J.G."/>
            <person name="Papp V."/>
            <person name="Albert L."/>
            <person name="Andreopoulos W."/>
            <person name="Angelini C."/>
            <person name="Antonin V."/>
            <person name="Barry K.W."/>
            <person name="Bougher N.L."/>
            <person name="Buchanan P."/>
            <person name="Buyck B."/>
            <person name="Bense V."/>
            <person name="Catcheside P."/>
            <person name="Chovatia M."/>
            <person name="Cooper J."/>
            <person name="Damon W."/>
            <person name="Desjardin D."/>
            <person name="Finy P."/>
            <person name="Geml J."/>
            <person name="Haridas S."/>
            <person name="Hughes K."/>
            <person name="Justo A."/>
            <person name="Karasinski D."/>
            <person name="Kautmanova I."/>
            <person name="Kiss B."/>
            <person name="Kocsube S."/>
            <person name="Kotiranta H."/>
            <person name="LaButti K.M."/>
            <person name="Lechner B.E."/>
            <person name="Liimatainen K."/>
            <person name="Lipzen A."/>
            <person name="Lukacs Z."/>
            <person name="Mihaltcheva S."/>
            <person name="Morgado L.N."/>
            <person name="Niskanen T."/>
            <person name="Noordeloos M.E."/>
            <person name="Ohm R.A."/>
            <person name="Ortiz-Santana B."/>
            <person name="Ovrebo C."/>
            <person name="Racz N."/>
            <person name="Riley R."/>
            <person name="Savchenko A."/>
            <person name="Shiryaev A."/>
            <person name="Soop K."/>
            <person name="Spirin V."/>
            <person name="Szebenyi C."/>
            <person name="Tomsovsky M."/>
            <person name="Tulloss R.E."/>
            <person name="Uehling J."/>
            <person name="Grigoriev I.V."/>
            <person name="Vagvolgyi C."/>
            <person name="Papp T."/>
            <person name="Martin F.M."/>
            <person name="Miettinen O."/>
            <person name="Hibbett D.S."/>
            <person name="Nagy L.G."/>
        </authorList>
    </citation>
    <scope>NUCLEOTIDE SEQUENCE [LARGE SCALE GENOMIC DNA]</scope>
    <source>
        <strain evidence="2 3">CBS 166.37</strain>
    </source>
</reference>
<keyword evidence="1" id="KW-0812">Transmembrane</keyword>
<organism evidence="2 3">
    <name type="scientific">Crucibulum laeve</name>
    <dbReference type="NCBI Taxonomy" id="68775"/>
    <lineage>
        <taxon>Eukaryota</taxon>
        <taxon>Fungi</taxon>
        <taxon>Dikarya</taxon>
        <taxon>Basidiomycota</taxon>
        <taxon>Agaricomycotina</taxon>
        <taxon>Agaricomycetes</taxon>
        <taxon>Agaricomycetidae</taxon>
        <taxon>Agaricales</taxon>
        <taxon>Agaricineae</taxon>
        <taxon>Nidulariaceae</taxon>
        <taxon>Crucibulum</taxon>
    </lineage>
</organism>
<protein>
    <submittedName>
        <fullName evidence="2">Uncharacterized protein</fullName>
    </submittedName>
</protein>
<dbReference type="EMBL" id="ML213599">
    <property type="protein sequence ID" value="TFK39550.1"/>
    <property type="molecule type" value="Genomic_DNA"/>
</dbReference>
<name>A0A5C3M2P9_9AGAR</name>
<evidence type="ECO:0000313" key="3">
    <source>
        <dbReference type="Proteomes" id="UP000308652"/>
    </source>
</evidence>
<keyword evidence="1" id="KW-0472">Membrane</keyword>
<keyword evidence="1" id="KW-1133">Transmembrane helix</keyword>
<proteinExistence type="predicted"/>
<dbReference type="AlphaFoldDB" id="A0A5C3M2P9"/>
<evidence type="ECO:0000256" key="1">
    <source>
        <dbReference type="SAM" id="Phobius"/>
    </source>
</evidence>